<dbReference type="Proteomes" id="UP001474120">
    <property type="component" value="Unassembled WGS sequence"/>
</dbReference>
<keyword evidence="3" id="KW-0808">Transferase</keyword>
<evidence type="ECO:0000313" key="4">
    <source>
        <dbReference type="Proteomes" id="UP001474120"/>
    </source>
</evidence>
<feature type="transmembrane region" description="Helical" evidence="1">
    <location>
        <begin position="43"/>
        <end position="64"/>
    </location>
</feature>
<keyword evidence="1" id="KW-0472">Membrane</keyword>
<keyword evidence="1" id="KW-0812">Transmembrane</keyword>
<gene>
    <name evidence="3" type="ORF">AABB81_14820</name>
</gene>
<proteinExistence type="predicted"/>
<keyword evidence="1" id="KW-1133">Transmembrane helix</keyword>
<dbReference type="EMBL" id="JBCDNA010000003">
    <property type="protein sequence ID" value="MEL4457178.1"/>
    <property type="molecule type" value="Genomic_DNA"/>
</dbReference>
<evidence type="ECO:0000256" key="1">
    <source>
        <dbReference type="SAM" id="Phobius"/>
    </source>
</evidence>
<organism evidence="3 4">
    <name type="scientific">Lutimonas vermicola</name>
    <dbReference type="NCBI Taxonomy" id="414288"/>
    <lineage>
        <taxon>Bacteria</taxon>
        <taxon>Pseudomonadati</taxon>
        <taxon>Bacteroidota</taxon>
        <taxon>Flavobacteriia</taxon>
        <taxon>Flavobacteriales</taxon>
        <taxon>Flavobacteriaceae</taxon>
        <taxon>Lutimonas</taxon>
    </lineage>
</organism>
<dbReference type="InterPro" id="IPR002656">
    <property type="entry name" value="Acyl_transf_3_dom"/>
</dbReference>
<protein>
    <submittedName>
        <fullName evidence="3">Acyltransferase family protein</fullName>
    </submittedName>
</protein>
<comment type="caution">
    <text evidence="3">The sequence shown here is derived from an EMBL/GenBank/DDBJ whole genome shotgun (WGS) entry which is preliminary data.</text>
</comment>
<feature type="domain" description="Acyltransferase 3" evidence="2">
    <location>
        <begin position="16"/>
        <end position="64"/>
    </location>
</feature>
<evidence type="ECO:0000259" key="2">
    <source>
        <dbReference type="Pfam" id="PF01757"/>
    </source>
</evidence>
<dbReference type="Pfam" id="PF01757">
    <property type="entry name" value="Acyl_transf_3"/>
    <property type="match status" value="1"/>
</dbReference>
<accession>A0ABU9L418</accession>
<keyword evidence="3" id="KW-0012">Acyltransferase</keyword>
<reference evidence="3 4" key="1">
    <citation type="submission" date="2024-04" db="EMBL/GenBank/DDBJ databases">
        <title>whole genome sequencing of Lutimonas vermicola strain IMCC1616.</title>
        <authorList>
            <person name="Bae S.S."/>
        </authorList>
    </citation>
    <scope>NUCLEOTIDE SEQUENCE [LARGE SCALE GENOMIC DNA]</scope>
    <source>
        <strain evidence="3 4">IMCC1616</strain>
    </source>
</reference>
<name>A0ABU9L418_9FLAO</name>
<dbReference type="RefSeq" id="WP_342161338.1">
    <property type="nucleotide sequence ID" value="NZ_JBCDNA010000003.1"/>
</dbReference>
<feature type="transmembrane region" description="Helical" evidence="1">
    <location>
        <begin position="12"/>
        <end position="31"/>
    </location>
</feature>
<dbReference type="GO" id="GO:0016746">
    <property type="term" value="F:acyltransferase activity"/>
    <property type="evidence" value="ECO:0007669"/>
    <property type="project" value="UniProtKB-KW"/>
</dbReference>
<evidence type="ECO:0000313" key="3">
    <source>
        <dbReference type="EMBL" id="MEL4457178.1"/>
    </source>
</evidence>
<sequence length="72" mass="8578">MKTKLNHLKDVNIAIGIAIILVVHGHLLFNFKNLYWFVNSKKLIYKFQMPLFMFFSGFLMSYAYKPVKNTYQ</sequence>
<keyword evidence="4" id="KW-1185">Reference proteome</keyword>